<accession>A0A811XZH9</accession>
<sequence length="58" mass="6042">MGPGRVPWGVIGWCLPPGSDSSGGAWSRPPQRLSCVIPSVGGRGREGRSRLPTEQGAQ</sequence>
<protein>
    <submittedName>
        <fullName evidence="2">(raccoon dog) hypothetical protein</fullName>
    </submittedName>
</protein>
<comment type="caution">
    <text evidence="2">The sequence shown here is derived from an EMBL/GenBank/DDBJ whole genome shotgun (WGS) entry which is preliminary data.</text>
</comment>
<dbReference type="Proteomes" id="UP000645828">
    <property type="component" value="Unassembled WGS sequence"/>
</dbReference>
<dbReference type="EMBL" id="CAJHUB010000654">
    <property type="protein sequence ID" value="CAD7669957.1"/>
    <property type="molecule type" value="Genomic_DNA"/>
</dbReference>
<evidence type="ECO:0000256" key="1">
    <source>
        <dbReference type="SAM" id="MobiDB-lite"/>
    </source>
</evidence>
<dbReference type="AlphaFoldDB" id="A0A811XZH9"/>
<organism evidence="2 3">
    <name type="scientific">Nyctereutes procyonoides</name>
    <name type="common">Raccoon dog</name>
    <name type="synonym">Canis procyonoides</name>
    <dbReference type="NCBI Taxonomy" id="34880"/>
    <lineage>
        <taxon>Eukaryota</taxon>
        <taxon>Metazoa</taxon>
        <taxon>Chordata</taxon>
        <taxon>Craniata</taxon>
        <taxon>Vertebrata</taxon>
        <taxon>Euteleostomi</taxon>
        <taxon>Mammalia</taxon>
        <taxon>Eutheria</taxon>
        <taxon>Laurasiatheria</taxon>
        <taxon>Carnivora</taxon>
        <taxon>Caniformia</taxon>
        <taxon>Canidae</taxon>
        <taxon>Nyctereutes</taxon>
    </lineage>
</organism>
<reference evidence="2" key="1">
    <citation type="submission" date="2020-12" db="EMBL/GenBank/DDBJ databases">
        <authorList>
            <consortium name="Molecular Ecology Group"/>
        </authorList>
    </citation>
    <scope>NUCLEOTIDE SEQUENCE</scope>
    <source>
        <strain evidence="2">TBG_1078</strain>
    </source>
</reference>
<feature type="region of interest" description="Disordered" evidence="1">
    <location>
        <begin position="19"/>
        <end position="58"/>
    </location>
</feature>
<keyword evidence="3" id="KW-1185">Reference proteome</keyword>
<gene>
    <name evidence="2" type="ORF">NYPRO_LOCUS2751</name>
</gene>
<name>A0A811XZH9_NYCPR</name>
<proteinExistence type="predicted"/>
<evidence type="ECO:0000313" key="3">
    <source>
        <dbReference type="Proteomes" id="UP000645828"/>
    </source>
</evidence>
<evidence type="ECO:0000313" key="2">
    <source>
        <dbReference type="EMBL" id="CAD7669957.1"/>
    </source>
</evidence>